<dbReference type="InterPro" id="IPR003409">
    <property type="entry name" value="MORN"/>
</dbReference>
<feature type="coiled-coil region" evidence="2">
    <location>
        <begin position="169"/>
        <end position="215"/>
    </location>
</feature>
<protein>
    <submittedName>
        <fullName evidence="3">Uncharacterized protein</fullName>
    </submittedName>
</protein>
<dbReference type="SUPFAM" id="SSF82185">
    <property type="entry name" value="Histone H3 K4-specific methyltransferase SET7/9 N-terminal domain"/>
    <property type="match status" value="1"/>
</dbReference>
<dbReference type="EMBL" id="FN668689">
    <property type="protein sequence ID" value="CBK24965.2"/>
    <property type="molecule type" value="Genomic_DNA"/>
</dbReference>
<dbReference type="InParanoid" id="D8MA76"/>
<evidence type="ECO:0000313" key="4">
    <source>
        <dbReference type="Proteomes" id="UP000008312"/>
    </source>
</evidence>
<dbReference type="AlphaFoldDB" id="D8MA76"/>
<dbReference type="GeneID" id="24921640"/>
<organism evidence="3">
    <name type="scientific">Blastocystis hominis</name>
    <dbReference type="NCBI Taxonomy" id="12968"/>
    <lineage>
        <taxon>Eukaryota</taxon>
        <taxon>Sar</taxon>
        <taxon>Stramenopiles</taxon>
        <taxon>Bigyra</taxon>
        <taxon>Opalozoa</taxon>
        <taxon>Opalinata</taxon>
        <taxon>Blastocystidae</taxon>
        <taxon>Blastocystis</taxon>
    </lineage>
</organism>
<dbReference type="RefSeq" id="XP_012899013.1">
    <property type="nucleotide sequence ID" value="XM_013043559.1"/>
</dbReference>
<keyword evidence="1" id="KW-0677">Repeat</keyword>
<reference evidence="3" key="1">
    <citation type="submission" date="2010-02" db="EMBL/GenBank/DDBJ databases">
        <title>Sequencing and annotation of the Blastocystis hominis genome.</title>
        <authorList>
            <person name="Wincker P."/>
        </authorList>
    </citation>
    <scope>NUCLEOTIDE SEQUENCE</scope>
    <source>
        <strain evidence="3">Singapore isolate B</strain>
    </source>
</reference>
<gene>
    <name evidence="3" type="ORF">GSBLH_T00004623001</name>
</gene>
<evidence type="ECO:0000256" key="2">
    <source>
        <dbReference type="SAM" id="Coils"/>
    </source>
</evidence>
<dbReference type="Pfam" id="PF02493">
    <property type="entry name" value="MORN"/>
    <property type="match status" value="2"/>
</dbReference>
<keyword evidence="4" id="KW-1185">Reference proteome</keyword>
<dbReference type="OrthoDB" id="187215at2759"/>
<dbReference type="Gene3D" id="2.20.110.10">
    <property type="entry name" value="Histone H3 K4-specific methyltransferase SET7/9 N-terminal domain"/>
    <property type="match status" value="1"/>
</dbReference>
<accession>D8MA76</accession>
<evidence type="ECO:0000256" key="1">
    <source>
        <dbReference type="ARBA" id="ARBA00022737"/>
    </source>
</evidence>
<name>D8MA76_BLAHO</name>
<evidence type="ECO:0000313" key="3">
    <source>
        <dbReference type="EMBL" id="CBK24965.2"/>
    </source>
</evidence>
<dbReference type="Proteomes" id="UP000008312">
    <property type="component" value="Unassembled WGS sequence"/>
</dbReference>
<proteinExistence type="predicted"/>
<sequence length="550" mass="63173">MFIIDQVMQGNAKFAFFCENYGKPELQSILSPICNSVKPICCLWNAVKAPNAASAPRSLDALFAAHASDLAAAKQLEASILVSNQEQSNIKSWQNSFSTMLNQINSLVRGEKVSADGVVNEYALNQVQMLSMIAEANEWFVKATQSNASGEEYREMCEKYQKSFDEAMSAFHEKREKELEEERKRKEEEARQAELERQKKRLAEEEERRAMQKAMVLHWREINENTYYLSRYVSQEDVEFWLQNHNRVIEVGNHPSAFSDLHLALTLSDYQISTEEELSRRAYRLPLNAECTAPRLSDSKPLLSRNFVRMAPTLFYDGDLCEGVPHGVGTLIDATLQQVVYQGQWDHGVFHGQGTRYERGALVQSGEFEKGALMQGRWIQSSGAIWVGTFQNQFLTSGRMVLPSGLWIEGKWKEGRPMGECTVHVANAIKDLNYDFDHADEITRYNVMVLEDRVYYHNKYLLDQNPIFLFYFNGDVFIGKANGKDEPVNGLYYYLYNNLYQKFSIGSGFHDENLKDVTYCPILPIKQFDLVLQHEQKKLCVCFQPTKRSE</sequence>
<keyword evidence="2" id="KW-0175">Coiled coil</keyword>